<evidence type="ECO:0000259" key="3">
    <source>
        <dbReference type="Pfam" id="PF07859"/>
    </source>
</evidence>
<dbReference type="EMBL" id="WIUZ02000009">
    <property type="protein sequence ID" value="KAF9784086.1"/>
    <property type="molecule type" value="Genomic_DNA"/>
</dbReference>
<dbReference type="GO" id="GO:0016787">
    <property type="term" value="F:hydrolase activity"/>
    <property type="evidence" value="ECO:0007669"/>
    <property type="project" value="UniProtKB-KW"/>
</dbReference>
<proteinExistence type="predicted"/>
<feature type="compositionally biased region" description="Basic and acidic residues" evidence="2">
    <location>
        <begin position="176"/>
        <end position="192"/>
    </location>
</feature>
<dbReference type="SUPFAM" id="SSF53474">
    <property type="entry name" value="alpha/beta-Hydrolases"/>
    <property type="match status" value="1"/>
</dbReference>
<accession>A0A9P6HD20</accession>
<evidence type="ECO:0000313" key="5">
    <source>
        <dbReference type="Proteomes" id="UP000736335"/>
    </source>
</evidence>
<keyword evidence="1" id="KW-0378">Hydrolase</keyword>
<dbReference type="PANTHER" id="PTHR48081:SF5">
    <property type="entry name" value="ALPHA_BETA HYDROLASE FOLD-3 DOMAIN-CONTAINING PROTEIN"/>
    <property type="match status" value="1"/>
</dbReference>
<dbReference type="AlphaFoldDB" id="A0A9P6HD20"/>
<dbReference type="InterPro" id="IPR013094">
    <property type="entry name" value="AB_hydrolase_3"/>
</dbReference>
<feature type="compositionally biased region" description="Low complexity" evidence="2">
    <location>
        <begin position="1012"/>
        <end position="1031"/>
    </location>
</feature>
<feature type="compositionally biased region" description="Polar residues" evidence="2">
    <location>
        <begin position="193"/>
        <end position="202"/>
    </location>
</feature>
<comment type="caution">
    <text evidence="4">The sequence shown here is derived from an EMBL/GenBank/DDBJ whole genome shotgun (WGS) entry which is preliminary data.</text>
</comment>
<dbReference type="Gene3D" id="3.40.50.1820">
    <property type="entry name" value="alpha/beta hydrolase"/>
    <property type="match status" value="1"/>
</dbReference>
<evidence type="ECO:0000313" key="4">
    <source>
        <dbReference type="EMBL" id="KAF9784086.1"/>
    </source>
</evidence>
<feature type="region of interest" description="Disordered" evidence="2">
    <location>
        <begin position="1005"/>
        <end position="1031"/>
    </location>
</feature>
<organism evidence="4 5">
    <name type="scientific">Thelephora terrestris</name>
    <dbReference type="NCBI Taxonomy" id="56493"/>
    <lineage>
        <taxon>Eukaryota</taxon>
        <taxon>Fungi</taxon>
        <taxon>Dikarya</taxon>
        <taxon>Basidiomycota</taxon>
        <taxon>Agaricomycotina</taxon>
        <taxon>Agaricomycetes</taxon>
        <taxon>Thelephorales</taxon>
        <taxon>Thelephoraceae</taxon>
        <taxon>Thelephora</taxon>
    </lineage>
</organism>
<reference evidence="4" key="1">
    <citation type="journal article" date="2020" name="Nat. Commun.">
        <title>Large-scale genome sequencing of mycorrhizal fungi provides insights into the early evolution of symbiotic traits.</title>
        <authorList>
            <person name="Miyauchi S."/>
            <person name="Kiss E."/>
            <person name="Kuo A."/>
            <person name="Drula E."/>
            <person name="Kohler A."/>
            <person name="Sanchez-Garcia M."/>
            <person name="Morin E."/>
            <person name="Andreopoulos B."/>
            <person name="Barry K.W."/>
            <person name="Bonito G."/>
            <person name="Buee M."/>
            <person name="Carver A."/>
            <person name="Chen C."/>
            <person name="Cichocki N."/>
            <person name="Clum A."/>
            <person name="Culley D."/>
            <person name="Crous P.W."/>
            <person name="Fauchery L."/>
            <person name="Girlanda M."/>
            <person name="Hayes R.D."/>
            <person name="Keri Z."/>
            <person name="LaButti K."/>
            <person name="Lipzen A."/>
            <person name="Lombard V."/>
            <person name="Magnuson J."/>
            <person name="Maillard F."/>
            <person name="Murat C."/>
            <person name="Nolan M."/>
            <person name="Ohm R.A."/>
            <person name="Pangilinan J."/>
            <person name="Pereira M.F."/>
            <person name="Perotto S."/>
            <person name="Peter M."/>
            <person name="Pfister S."/>
            <person name="Riley R."/>
            <person name="Sitrit Y."/>
            <person name="Stielow J.B."/>
            <person name="Szollosi G."/>
            <person name="Zifcakova L."/>
            <person name="Stursova M."/>
            <person name="Spatafora J.W."/>
            <person name="Tedersoo L."/>
            <person name="Vaario L.M."/>
            <person name="Yamada A."/>
            <person name="Yan M."/>
            <person name="Wang P."/>
            <person name="Xu J."/>
            <person name="Bruns T."/>
            <person name="Baldrian P."/>
            <person name="Vilgalys R."/>
            <person name="Dunand C."/>
            <person name="Henrissat B."/>
            <person name="Grigoriev I.V."/>
            <person name="Hibbett D."/>
            <person name="Nagy L.G."/>
            <person name="Martin F.M."/>
        </authorList>
    </citation>
    <scope>NUCLEOTIDE SEQUENCE</scope>
    <source>
        <strain evidence="4">UH-Tt-Lm1</strain>
    </source>
</reference>
<dbReference type="PANTHER" id="PTHR48081">
    <property type="entry name" value="AB HYDROLASE SUPERFAMILY PROTEIN C4A8.06C"/>
    <property type="match status" value="1"/>
</dbReference>
<name>A0A9P6HD20_9AGAM</name>
<dbReference type="Pfam" id="PF07859">
    <property type="entry name" value="Abhydrolase_3"/>
    <property type="match status" value="1"/>
</dbReference>
<feature type="region of interest" description="Disordered" evidence="2">
    <location>
        <begin position="170"/>
        <end position="212"/>
    </location>
</feature>
<protein>
    <recommendedName>
        <fullName evidence="3">Alpha/beta hydrolase fold-3 domain-containing protein</fullName>
    </recommendedName>
</protein>
<evidence type="ECO:0000256" key="1">
    <source>
        <dbReference type="ARBA" id="ARBA00022801"/>
    </source>
</evidence>
<reference evidence="4" key="2">
    <citation type="submission" date="2020-11" db="EMBL/GenBank/DDBJ databases">
        <authorList>
            <consortium name="DOE Joint Genome Institute"/>
            <person name="Kuo A."/>
            <person name="Miyauchi S."/>
            <person name="Kiss E."/>
            <person name="Drula E."/>
            <person name="Kohler A."/>
            <person name="Sanchez-Garcia M."/>
            <person name="Andreopoulos B."/>
            <person name="Barry K.W."/>
            <person name="Bonito G."/>
            <person name="Buee M."/>
            <person name="Carver A."/>
            <person name="Chen C."/>
            <person name="Cichocki N."/>
            <person name="Clum A."/>
            <person name="Culley D."/>
            <person name="Crous P.W."/>
            <person name="Fauchery L."/>
            <person name="Girlanda M."/>
            <person name="Hayes R."/>
            <person name="Keri Z."/>
            <person name="Labutti K."/>
            <person name="Lipzen A."/>
            <person name="Lombard V."/>
            <person name="Magnuson J."/>
            <person name="Maillard F."/>
            <person name="Morin E."/>
            <person name="Murat C."/>
            <person name="Nolan M."/>
            <person name="Ohm R."/>
            <person name="Pangilinan J."/>
            <person name="Pereira M."/>
            <person name="Perotto S."/>
            <person name="Peter M."/>
            <person name="Riley R."/>
            <person name="Sitrit Y."/>
            <person name="Stielow B."/>
            <person name="Szollosi G."/>
            <person name="Zifcakova L."/>
            <person name="Stursova M."/>
            <person name="Spatafora J.W."/>
            <person name="Tedersoo L."/>
            <person name="Vaario L.-M."/>
            <person name="Yamada A."/>
            <person name="Yan M."/>
            <person name="Wang P."/>
            <person name="Xu J."/>
            <person name="Bruns T."/>
            <person name="Baldrian P."/>
            <person name="Vilgalys R."/>
            <person name="Henrissat B."/>
            <person name="Grigoriev I.V."/>
            <person name="Hibbett D."/>
            <person name="Nagy L.G."/>
            <person name="Martin F.M."/>
        </authorList>
    </citation>
    <scope>NUCLEOTIDE SEQUENCE</scope>
    <source>
        <strain evidence="4">UH-Tt-Lm1</strain>
    </source>
</reference>
<feature type="domain" description="Alpha/beta hydrolase fold-3" evidence="3">
    <location>
        <begin position="222"/>
        <end position="348"/>
    </location>
</feature>
<dbReference type="InterPro" id="IPR029058">
    <property type="entry name" value="AB_hydrolase_fold"/>
</dbReference>
<sequence>MSLNGLTGSAGLKLGPLVLETLVKHYFGRLRAAQKLPATTSLDGIDHDGKQDGSVPNDNLRREELLYDQAFTIVKVSFVRVRSPRLQHTIEELQQFSNTRTPSPPWVRVLRVVVPMSCCNEAAECLIDALGGESATKAIVGGTKWWQIRGINGVEGEWILAKKDWREAKKRARSRERRDKSNERGGKEREKSAQQSNSTDSAPTEGVPEPGYTPDMDEQRCILYLHGGGYYFGSVDQERYSIQRFARKMNGRVFAINYRLSPQYPFPCAIQDALAAYLYLIRPPPEAKHKPVKPQHIVIMGDSAGGGLSLATLQVIRDSGLPPCAGGVLVSPWCDLSHSFPSIHTNTETDVIPYFGLSMHKPSILWPPPGIDHSHQIRQGIRHRLRNIAGLNDQSRFKSFLGSKGRTPLPNDGPVAANHVVDTGKQMDLGAATSAPSVIGGQDQGIALKLEDGKTLNVDTQVQFYATNDLLYHPLISHCRAYLGGLPPLFFIAGDKEVLRDEIIYTAHRAANPSEFPVSAETKRLYPKVMEFAARYPTPTKVHLQVYDGCAHVLPILFAFTTPAKYCFRAIASFCRFVTGMQAYSPGPPSPMAPNAPGSPLRKSFFGASFFTSPPEDDGDLPAETMHRKSWWGGDSSPPHRAPRKSEKEKYRSYKGKSDEETATENKETSEGQSHGVYGKVEGKTRVESRSLWFKEVREGAAEYHALGRVEKDMTKAEVTSKVGVMGNGSLPVGEDKTGELSMETNFIRERVSTRGVIRPLEPEAELPALQLKDNLVGVLCENSLRRYLEGKAKWDGKFSGTLKGVEKERRRNLRLAHKEGDKSMGHLESYLQKVTEISDTGVNVLDSPRLHKVTSDSWNFSWALDEDEHPPPSSIVSRRDTWEARQLAMIADIMPETTMSGNNLWQHLVTFLTVTPDKRVRLPAEREHPRPEAIDQAESDWTNVSMSMETDATTMEANPPAQASDVTRIPTPLNLGSANTQSGGWSHWTRGLLWKEKFRVNRFSKAHKRGSASPSSTTSPAARSPIPTLA</sequence>
<keyword evidence="5" id="KW-1185">Reference proteome</keyword>
<feature type="region of interest" description="Disordered" evidence="2">
    <location>
        <begin position="613"/>
        <end position="680"/>
    </location>
</feature>
<feature type="compositionally biased region" description="Basic and acidic residues" evidence="2">
    <location>
        <begin position="644"/>
        <end position="670"/>
    </location>
</feature>
<dbReference type="OrthoDB" id="1662883at2759"/>
<dbReference type="InterPro" id="IPR050300">
    <property type="entry name" value="GDXG_lipolytic_enzyme"/>
</dbReference>
<evidence type="ECO:0000256" key="2">
    <source>
        <dbReference type="SAM" id="MobiDB-lite"/>
    </source>
</evidence>
<gene>
    <name evidence="4" type="ORF">BJ322DRAFT_1007447</name>
</gene>
<dbReference type="Proteomes" id="UP000736335">
    <property type="component" value="Unassembled WGS sequence"/>
</dbReference>